<dbReference type="EMBL" id="JAVRQU010000013">
    <property type="protein sequence ID" value="KAK5695858.1"/>
    <property type="molecule type" value="Genomic_DNA"/>
</dbReference>
<accession>A0AAN7VQ01</accession>
<dbReference type="AlphaFoldDB" id="A0AAN7VQ01"/>
<feature type="compositionally biased region" description="Acidic residues" evidence="1">
    <location>
        <begin position="431"/>
        <end position="447"/>
    </location>
</feature>
<feature type="region of interest" description="Disordered" evidence="1">
    <location>
        <begin position="423"/>
        <end position="604"/>
    </location>
</feature>
<feature type="region of interest" description="Disordered" evidence="1">
    <location>
        <begin position="79"/>
        <end position="103"/>
    </location>
</feature>
<evidence type="ECO:0000313" key="2">
    <source>
        <dbReference type="EMBL" id="KAK5695858.1"/>
    </source>
</evidence>
<feature type="region of interest" description="Disordered" evidence="1">
    <location>
        <begin position="131"/>
        <end position="157"/>
    </location>
</feature>
<organism evidence="2 3">
    <name type="scientific">Elasticomyces elasticus</name>
    <dbReference type="NCBI Taxonomy" id="574655"/>
    <lineage>
        <taxon>Eukaryota</taxon>
        <taxon>Fungi</taxon>
        <taxon>Dikarya</taxon>
        <taxon>Ascomycota</taxon>
        <taxon>Pezizomycotina</taxon>
        <taxon>Dothideomycetes</taxon>
        <taxon>Dothideomycetidae</taxon>
        <taxon>Mycosphaerellales</taxon>
        <taxon>Teratosphaeriaceae</taxon>
        <taxon>Elasticomyces</taxon>
    </lineage>
</organism>
<feature type="compositionally biased region" description="Basic and acidic residues" evidence="1">
    <location>
        <begin position="560"/>
        <end position="570"/>
    </location>
</feature>
<feature type="compositionally biased region" description="Basic and acidic residues" evidence="1">
    <location>
        <begin position="139"/>
        <end position="156"/>
    </location>
</feature>
<feature type="compositionally biased region" description="Low complexity" evidence="1">
    <location>
        <begin position="522"/>
        <end position="542"/>
    </location>
</feature>
<name>A0AAN7VQ01_9PEZI</name>
<evidence type="ECO:0000313" key="3">
    <source>
        <dbReference type="Proteomes" id="UP001310594"/>
    </source>
</evidence>
<feature type="compositionally biased region" description="Low complexity" evidence="1">
    <location>
        <begin position="79"/>
        <end position="88"/>
    </location>
</feature>
<sequence length="732" mass="81296">MTAPNNHHTGGNNMAAVMNALLANINAPLHWQYHGHGPPHHPLRALRLHLLSQTIFGTLPGELLDEIIRIAERESVSNSTGVSTTTATLLPMDSHPALTPPRNGSSPFMLIPVEMRRAIFASELTTKDKDVPYAPQCDTEAHKPTGPVDEKMESTKRNRASTLMTVNSKIADEIATMLYEERYFVIHVHEGFKTGGVEFLNSRRQMLQYQDEFREDARFARFKHGEKYGFDRLKKLKIVIHPASSDEPDNRHIHINTFFMIWALCQLLHNGEYNDEEQMKKTKLTHITIEFAPAPVRAVSKSFTGRRAIARADPQNYLWDALAERPSTTSVRNCPDIEVILRPFSILRTHKVEITLPEKLGGHMPTVEFVARLQRRMRSSQGNEDIYDHDFMNEEYAHKIRGLSGDFGRYTFELLHSTGRGIRVDGLNSEDMAEDGQDEEDYEDDEEDGKRDLSPMSKKSPTGDWKRLKGVSGSKRRDEKLDTFMSDEDRDMEIAKERSLQDMLRAPPPSLRYGTQQAGSNTLRAGPSSSSTSAGNSFASTGRTLGGPRASNTSVPWATRARETTPERNYHTGHTLADSPGSDGPSWSPGHNASPTSGDARPRSMQDTFIDASAARIVAWQRFANSPSATTSQTNAALVGTALGQSENGRTLGEAGATLEQTDVARANLNLLRARLDRLRRVDRGGVWLAFGMGKAAAYMAGTYDIIYGPCCFDVSQRIWAGGTMLTATSLG</sequence>
<dbReference type="Proteomes" id="UP001310594">
    <property type="component" value="Unassembled WGS sequence"/>
</dbReference>
<reference evidence="2" key="1">
    <citation type="submission" date="2023-08" db="EMBL/GenBank/DDBJ databases">
        <title>Black Yeasts Isolated from many extreme environments.</title>
        <authorList>
            <person name="Coleine C."/>
            <person name="Stajich J.E."/>
            <person name="Selbmann L."/>
        </authorList>
    </citation>
    <scope>NUCLEOTIDE SEQUENCE</scope>
    <source>
        <strain evidence="2">CCFEE 5810</strain>
    </source>
</reference>
<gene>
    <name evidence="2" type="ORF">LTR97_008278</name>
</gene>
<protein>
    <submittedName>
        <fullName evidence="2">Uncharacterized protein</fullName>
    </submittedName>
</protein>
<comment type="caution">
    <text evidence="2">The sequence shown here is derived from an EMBL/GenBank/DDBJ whole genome shotgun (WGS) entry which is preliminary data.</text>
</comment>
<proteinExistence type="predicted"/>
<feature type="compositionally biased region" description="Low complexity" evidence="1">
    <location>
        <begin position="578"/>
        <end position="590"/>
    </location>
</feature>
<evidence type="ECO:0000256" key="1">
    <source>
        <dbReference type="SAM" id="MobiDB-lite"/>
    </source>
</evidence>